<evidence type="ECO:0000256" key="3">
    <source>
        <dbReference type="ARBA" id="ARBA00022722"/>
    </source>
</evidence>
<dbReference type="InterPro" id="IPR036397">
    <property type="entry name" value="RNaseH_sf"/>
</dbReference>
<feature type="region of interest" description="Disordered" evidence="7">
    <location>
        <begin position="122"/>
        <end position="148"/>
    </location>
</feature>
<comment type="subcellular location">
    <subcellularLocation>
        <location evidence="1">Nucleus</location>
    </subcellularLocation>
</comment>
<dbReference type="EMBL" id="WHVB01000001">
    <property type="protein sequence ID" value="KAF8487487.1"/>
    <property type="molecule type" value="Genomic_DNA"/>
</dbReference>
<name>A0A9P5N6N5_9AGAM</name>
<evidence type="ECO:0000256" key="4">
    <source>
        <dbReference type="ARBA" id="ARBA00022801"/>
    </source>
</evidence>
<dbReference type="GO" id="GO:0005634">
    <property type="term" value="C:nucleus"/>
    <property type="evidence" value="ECO:0007669"/>
    <property type="project" value="UniProtKB-SubCell"/>
</dbReference>
<feature type="region of interest" description="Disordered" evidence="7">
    <location>
        <begin position="626"/>
        <end position="656"/>
    </location>
</feature>
<evidence type="ECO:0000256" key="1">
    <source>
        <dbReference type="ARBA" id="ARBA00004123"/>
    </source>
</evidence>
<feature type="compositionally biased region" description="Pro residues" evidence="7">
    <location>
        <begin position="124"/>
        <end position="141"/>
    </location>
</feature>
<dbReference type="GO" id="GO:0003676">
    <property type="term" value="F:nucleic acid binding"/>
    <property type="evidence" value="ECO:0007669"/>
    <property type="project" value="InterPro"/>
</dbReference>
<dbReference type="SMART" id="SM00479">
    <property type="entry name" value="EXOIII"/>
    <property type="match status" value="1"/>
</dbReference>
<reference evidence="9" key="1">
    <citation type="submission" date="2019-10" db="EMBL/GenBank/DDBJ databases">
        <authorList>
            <consortium name="DOE Joint Genome Institute"/>
            <person name="Kuo A."/>
            <person name="Miyauchi S."/>
            <person name="Kiss E."/>
            <person name="Drula E."/>
            <person name="Kohler A."/>
            <person name="Sanchez-Garcia M."/>
            <person name="Andreopoulos B."/>
            <person name="Barry K.W."/>
            <person name="Bonito G."/>
            <person name="Buee M."/>
            <person name="Carver A."/>
            <person name="Chen C."/>
            <person name="Cichocki N."/>
            <person name="Clum A."/>
            <person name="Culley D."/>
            <person name="Crous P.W."/>
            <person name="Fauchery L."/>
            <person name="Girlanda M."/>
            <person name="Hayes R."/>
            <person name="Keri Z."/>
            <person name="LaButti K."/>
            <person name="Lipzen A."/>
            <person name="Lombard V."/>
            <person name="Magnuson J."/>
            <person name="Maillard F."/>
            <person name="Morin E."/>
            <person name="Murat C."/>
            <person name="Nolan M."/>
            <person name="Ohm R."/>
            <person name="Pangilinan J."/>
            <person name="Pereira M."/>
            <person name="Perotto S."/>
            <person name="Peter M."/>
            <person name="Riley R."/>
            <person name="Sitrit Y."/>
            <person name="Stielow B."/>
            <person name="Szollosi G."/>
            <person name="Zifcakova L."/>
            <person name="Stursova M."/>
            <person name="Spatafora J.W."/>
            <person name="Tedersoo L."/>
            <person name="Vaario L.-M."/>
            <person name="Yamada A."/>
            <person name="Yan M."/>
            <person name="Wang P."/>
            <person name="Xu J."/>
            <person name="Bruns T."/>
            <person name="Baldrian P."/>
            <person name="Vilgalys R."/>
            <person name="Henrissat B."/>
            <person name="Grigoriev I.V."/>
            <person name="Hibbett D."/>
            <person name="Nagy L.G."/>
            <person name="Martin F.M."/>
        </authorList>
    </citation>
    <scope>NUCLEOTIDE SEQUENCE</scope>
    <source>
        <strain evidence="9">Prilba</strain>
    </source>
</reference>
<dbReference type="FunFam" id="3.30.420.10:FF:000019">
    <property type="entry name" value="RNA exonuclease NEF-sp"/>
    <property type="match status" value="1"/>
</dbReference>
<dbReference type="CDD" id="cd06145">
    <property type="entry name" value="REX1_like"/>
    <property type="match status" value="1"/>
</dbReference>
<dbReference type="AlphaFoldDB" id="A0A9P5N6N5"/>
<dbReference type="GO" id="GO:0004527">
    <property type="term" value="F:exonuclease activity"/>
    <property type="evidence" value="ECO:0007669"/>
    <property type="project" value="UniProtKB-KW"/>
</dbReference>
<keyword evidence="4" id="KW-0378">Hydrolase</keyword>
<keyword evidence="10" id="KW-1185">Reference proteome</keyword>
<dbReference type="PANTHER" id="PTHR12801">
    <property type="entry name" value="RNA EXONUCLEASE REXO1 / RECO3 FAMILY MEMBER-RELATED"/>
    <property type="match status" value="1"/>
</dbReference>
<evidence type="ECO:0000313" key="9">
    <source>
        <dbReference type="EMBL" id="KAF8487487.1"/>
    </source>
</evidence>
<gene>
    <name evidence="9" type="ORF">DFH94DRAFT_28798</name>
</gene>
<protein>
    <recommendedName>
        <fullName evidence="8">Exonuclease domain-containing protein</fullName>
    </recommendedName>
</protein>
<keyword evidence="3" id="KW-0540">Nuclease</keyword>
<reference evidence="9" key="2">
    <citation type="journal article" date="2020" name="Nat. Commun.">
        <title>Large-scale genome sequencing of mycorrhizal fungi provides insights into the early evolution of symbiotic traits.</title>
        <authorList>
            <person name="Miyauchi S."/>
            <person name="Kiss E."/>
            <person name="Kuo A."/>
            <person name="Drula E."/>
            <person name="Kohler A."/>
            <person name="Sanchez-Garcia M."/>
            <person name="Morin E."/>
            <person name="Andreopoulos B."/>
            <person name="Barry K.W."/>
            <person name="Bonito G."/>
            <person name="Buee M."/>
            <person name="Carver A."/>
            <person name="Chen C."/>
            <person name="Cichocki N."/>
            <person name="Clum A."/>
            <person name="Culley D."/>
            <person name="Crous P.W."/>
            <person name="Fauchery L."/>
            <person name="Girlanda M."/>
            <person name="Hayes R.D."/>
            <person name="Keri Z."/>
            <person name="LaButti K."/>
            <person name="Lipzen A."/>
            <person name="Lombard V."/>
            <person name="Magnuson J."/>
            <person name="Maillard F."/>
            <person name="Murat C."/>
            <person name="Nolan M."/>
            <person name="Ohm R.A."/>
            <person name="Pangilinan J."/>
            <person name="Pereira M.F."/>
            <person name="Perotto S."/>
            <person name="Peter M."/>
            <person name="Pfister S."/>
            <person name="Riley R."/>
            <person name="Sitrit Y."/>
            <person name="Stielow J.B."/>
            <person name="Szollosi G."/>
            <person name="Zifcakova L."/>
            <person name="Stursova M."/>
            <person name="Spatafora J.W."/>
            <person name="Tedersoo L."/>
            <person name="Vaario L.M."/>
            <person name="Yamada A."/>
            <person name="Yan M."/>
            <person name="Wang P."/>
            <person name="Xu J."/>
            <person name="Bruns T."/>
            <person name="Baldrian P."/>
            <person name="Vilgalys R."/>
            <person name="Dunand C."/>
            <person name="Henrissat B."/>
            <person name="Grigoriev I.V."/>
            <person name="Hibbett D."/>
            <person name="Nagy L.G."/>
            <person name="Martin F.M."/>
        </authorList>
    </citation>
    <scope>NUCLEOTIDE SEQUENCE</scope>
    <source>
        <strain evidence="9">Prilba</strain>
    </source>
</reference>
<comment type="similarity">
    <text evidence="2">Belongs to the REXO1/REXO3 family.</text>
</comment>
<feature type="domain" description="Exonuclease" evidence="8">
    <location>
        <begin position="263"/>
        <end position="424"/>
    </location>
</feature>
<accession>A0A9P5N6N5</accession>
<dbReference type="InterPro" id="IPR047021">
    <property type="entry name" value="REXO1/3/4-like"/>
</dbReference>
<sequence>MGKGRKAKIKKAKKNRREARRVCPHIIARLNTQIHSSSQANLPRFQYSNSEITKRRDPVGINDVRDLVLHVIADSPPPSWIRVQNPHSIQKLVVLLVPGITSTVLSLPPLPTSAIENRNVPIAIPLPPDPPPPTPSSPPDLPSSVDPHSEEAAALYGGIPFITRTFSHACPTRAPGDANRLHSVLNTFFQTPVSGEEKRRRLRERVAVERSAKKDPTQYLLTVEQMVENDYPVPSYLSDVFSKPDGWIETPEADPDSKPGYQSVYAIDCEMCITADGKALTRVCVIDYATNKVAYDQFVKPPSPITDYLTRFSGITAQALESVTTTLADVQAHLSTLITPSTILIGHSLESDLRALQLSHPRCIDTALIFHHPRGRPLKPGLAWLTRKWLGRTIQDRGPGGHDPEEDARACVDLLKAKIKNGPGYGEFKTDYEPILARIARSQSHTPSRGAGTGARTAIVDHGNPGAWHGTSADAPATTVPCTNDAEILEGVLGALDSHEFVFARLMGLADALGWVTPKAPADSGTNPENAETSRDNAVPTENAENDANHDAAAADTPPVPPAAAASPDQNQTNNTLFSAVSNLDAQLTALHAALPPRTAFLLFSGHSDPRSMSVLAARRAQYQASQNQKRGAATGTGTGTGNAGTDDGEPVRWSTADDRALEEAVARARMGLLFVGVKSS</sequence>
<organism evidence="9 10">
    <name type="scientific">Russula ochroleuca</name>
    <dbReference type="NCBI Taxonomy" id="152965"/>
    <lineage>
        <taxon>Eukaryota</taxon>
        <taxon>Fungi</taxon>
        <taxon>Dikarya</taxon>
        <taxon>Basidiomycota</taxon>
        <taxon>Agaricomycotina</taxon>
        <taxon>Agaricomycetes</taxon>
        <taxon>Russulales</taxon>
        <taxon>Russulaceae</taxon>
        <taxon>Russula</taxon>
    </lineage>
</organism>
<feature type="region of interest" description="Disordered" evidence="7">
    <location>
        <begin position="442"/>
        <end position="464"/>
    </location>
</feature>
<evidence type="ECO:0000256" key="5">
    <source>
        <dbReference type="ARBA" id="ARBA00022839"/>
    </source>
</evidence>
<dbReference type="InterPro" id="IPR034922">
    <property type="entry name" value="REX1-like_exo"/>
</dbReference>
<evidence type="ECO:0000313" key="10">
    <source>
        <dbReference type="Proteomes" id="UP000759537"/>
    </source>
</evidence>
<dbReference type="PANTHER" id="PTHR12801:SF115">
    <property type="entry name" value="FI18136P1-RELATED"/>
    <property type="match status" value="1"/>
</dbReference>
<evidence type="ECO:0000256" key="2">
    <source>
        <dbReference type="ARBA" id="ARBA00006357"/>
    </source>
</evidence>
<evidence type="ECO:0000256" key="7">
    <source>
        <dbReference type="SAM" id="MobiDB-lite"/>
    </source>
</evidence>
<comment type="caution">
    <text evidence="9">The sequence shown here is derived from an EMBL/GenBank/DDBJ whole genome shotgun (WGS) entry which is preliminary data.</text>
</comment>
<evidence type="ECO:0000256" key="6">
    <source>
        <dbReference type="ARBA" id="ARBA00023242"/>
    </source>
</evidence>
<dbReference type="Gene3D" id="3.30.420.10">
    <property type="entry name" value="Ribonuclease H-like superfamily/Ribonuclease H"/>
    <property type="match status" value="1"/>
</dbReference>
<evidence type="ECO:0000259" key="8">
    <source>
        <dbReference type="SMART" id="SM00479"/>
    </source>
</evidence>
<dbReference type="OrthoDB" id="206335at2759"/>
<dbReference type="InterPro" id="IPR012337">
    <property type="entry name" value="RNaseH-like_sf"/>
</dbReference>
<keyword evidence="5" id="KW-0269">Exonuclease</keyword>
<proteinExistence type="inferred from homology"/>
<dbReference type="InterPro" id="IPR013520">
    <property type="entry name" value="Ribonucl_H"/>
</dbReference>
<dbReference type="SUPFAM" id="SSF53098">
    <property type="entry name" value="Ribonuclease H-like"/>
    <property type="match status" value="1"/>
</dbReference>
<feature type="compositionally biased region" description="Low complexity" evidence="7">
    <location>
        <begin position="551"/>
        <end position="569"/>
    </location>
</feature>
<keyword evidence="6" id="KW-0539">Nucleus</keyword>
<dbReference type="Proteomes" id="UP000759537">
    <property type="component" value="Unassembled WGS sequence"/>
</dbReference>
<feature type="region of interest" description="Disordered" evidence="7">
    <location>
        <begin position="520"/>
        <end position="574"/>
    </location>
</feature>